<evidence type="ECO:0000256" key="14">
    <source>
        <dbReference type="ARBA" id="ARBA00023136"/>
    </source>
</evidence>
<comment type="catalytic activity">
    <reaction evidence="21">
        <text>ATP + H2O = ADP + phosphate + H(+)</text>
        <dbReference type="Rhea" id="RHEA:13065"/>
        <dbReference type="ChEBI" id="CHEBI:15377"/>
        <dbReference type="ChEBI" id="CHEBI:15378"/>
        <dbReference type="ChEBI" id="CHEBI:30616"/>
        <dbReference type="ChEBI" id="CHEBI:43474"/>
        <dbReference type="ChEBI" id="CHEBI:456216"/>
    </reaction>
</comment>
<dbReference type="Pfam" id="PF00271">
    <property type="entry name" value="Helicase_C"/>
    <property type="match status" value="1"/>
</dbReference>
<dbReference type="PANTHER" id="PTHR13710">
    <property type="entry name" value="DNA HELICASE RECQ FAMILY MEMBER"/>
    <property type="match status" value="1"/>
</dbReference>
<keyword evidence="5" id="KW-0808">Transferase</keyword>
<dbReference type="InterPro" id="IPR027417">
    <property type="entry name" value="P-loop_NTPase"/>
</dbReference>
<dbReference type="GO" id="GO:0016020">
    <property type="term" value="C:membrane"/>
    <property type="evidence" value="ECO:0007669"/>
    <property type="project" value="InterPro"/>
</dbReference>
<dbReference type="Gene3D" id="3.30.200.20">
    <property type="entry name" value="Phosphorylase Kinase, domain 1"/>
    <property type="match status" value="1"/>
</dbReference>
<comment type="catalytic activity">
    <reaction evidence="18">
        <text>Couples ATP hydrolysis with the unwinding of duplex DNA by translocating in the 3'-5' direction.</text>
        <dbReference type="EC" id="5.6.2.4"/>
    </reaction>
</comment>
<dbReference type="InterPro" id="IPR036388">
    <property type="entry name" value="WH-like_DNA-bd_sf"/>
</dbReference>
<evidence type="ECO:0000256" key="2">
    <source>
        <dbReference type="ARBA" id="ARBA00005446"/>
    </source>
</evidence>
<dbReference type="GO" id="GO:0005524">
    <property type="term" value="F:ATP binding"/>
    <property type="evidence" value="ECO:0007669"/>
    <property type="project" value="UniProtKB-UniRule"/>
</dbReference>
<dbReference type="GO" id="GO:0003677">
    <property type="term" value="F:DNA binding"/>
    <property type="evidence" value="ECO:0007669"/>
    <property type="project" value="UniProtKB-KW"/>
</dbReference>
<evidence type="ECO:0000313" key="31">
    <source>
        <dbReference type="Proteomes" id="UP000035681"/>
    </source>
</evidence>
<dbReference type="EC" id="5.6.2.4" evidence="19"/>
<dbReference type="InterPro" id="IPR020635">
    <property type="entry name" value="Tyr_kinase_cat_dom"/>
</dbReference>
<keyword evidence="17" id="KW-0539">Nucleus</keyword>
<keyword evidence="12 25" id="KW-1133">Transmembrane helix</keyword>
<keyword evidence="13" id="KW-0238">DNA-binding</keyword>
<feature type="transmembrane region" description="Helical" evidence="25">
    <location>
        <begin position="2656"/>
        <end position="2675"/>
    </location>
</feature>
<evidence type="ECO:0000259" key="28">
    <source>
        <dbReference type="PROSITE" id="PS50967"/>
    </source>
</evidence>
<dbReference type="GO" id="GO:0005737">
    <property type="term" value="C:cytoplasm"/>
    <property type="evidence" value="ECO:0007669"/>
    <property type="project" value="TreeGrafter"/>
</dbReference>
<comment type="catalytic activity">
    <reaction evidence="22">
        <text>L-tyrosyl-[protein] + ATP = O-phospho-L-tyrosyl-[protein] + ADP + H(+)</text>
        <dbReference type="Rhea" id="RHEA:10596"/>
        <dbReference type="Rhea" id="RHEA-COMP:10136"/>
        <dbReference type="Rhea" id="RHEA-COMP:20101"/>
        <dbReference type="ChEBI" id="CHEBI:15378"/>
        <dbReference type="ChEBI" id="CHEBI:30616"/>
        <dbReference type="ChEBI" id="CHEBI:46858"/>
        <dbReference type="ChEBI" id="CHEBI:61978"/>
        <dbReference type="ChEBI" id="CHEBI:456216"/>
        <dbReference type="EC" id="2.7.10.2"/>
    </reaction>
</comment>
<dbReference type="SMART" id="SM00252">
    <property type="entry name" value="SH2"/>
    <property type="match status" value="1"/>
</dbReference>
<dbReference type="GO" id="GO:0009378">
    <property type="term" value="F:four-way junction helicase activity"/>
    <property type="evidence" value="ECO:0007669"/>
    <property type="project" value="TreeGrafter"/>
</dbReference>
<dbReference type="Gene3D" id="3.40.50.300">
    <property type="entry name" value="P-loop containing nucleotide triphosphate hydrolases"/>
    <property type="match status" value="2"/>
</dbReference>
<feature type="binding site" evidence="24">
    <location>
        <position position="2922"/>
    </location>
    <ligand>
        <name>ATP</name>
        <dbReference type="ChEBI" id="CHEBI:30616"/>
    </ligand>
</feature>
<reference evidence="32" key="1">
    <citation type="submission" date="2024-02" db="UniProtKB">
        <authorList>
            <consortium name="WormBaseParasite"/>
        </authorList>
    </citation>
    <scope>IDENTIFICATION</scope>
</reference>
<keyword evidence="31" id="KW-1185">Reference proteome</keyword>
<comment type="similarity">
    <text evidence="3">Belongs to the protein kinase superfamily. TKL Ser/Thr protein kinase family. ROCO subfamily.</text>
</comment>
<dbReference type="PANTHER" id="PTHR13710:SF153">
    <property type="entry name" value="RECQ-LIKE DNA HELICASE BLM"/>
    <property type="match status" value="1"/>
</dbReference>
<accession>A0AAF5I2D3</accession>
<evidence type="ECO:0000313" key="32">
    <source>
        <dbReference type="WBParaSite" id="TCONS_00011799.p1"/>
    </source>
</evidence>
<keyword evidence="11 24" id="KW-0067">ATP-binding</keyword>
<dbReference type="GO" id="GO:0005634">
    <property type="term" value="C:nucleus"/>
    <property type="evidence" value="ECO:0007669"/>
    <property type="project" value="UniProtKB-SubCell"/>
</dbReference>
<dbReference type="Pfam" id="PF00570">
    <property type="entry name" value="HRDC"/>
    <property type="match status" value="1"/>
</dbReference>
<protein>
    <recommendedName>
        <fullName evidence="20">DNA 3'-5' helicase BLM</fullName>
        <ecNumber evidence="4">2.7.10.2</ecNumber>
        <ecNumber evidence="19">5.6.2.4</ecNumber>
    </recommendedName>
</protein>
<dbReference type="InterPro" id="IPR000719">
    <property type="entry name" value="Prot_kinase_dom"/>
</dbReference>
<name>A0AAF5I2D3_STRER</name>
<evidence type="ECO:0000256" key="8">
    <source>
        <dbReference type="ARBA" id="ARBA00022777"/>
    </source>
</evidence>
<feature type="transmembrane region" description="Helical" evidence="25">
    <location>
        <begin position="165"/>
        <end position="186"/>
    </location>
</feature>
<comment type="subcellular location">
    <subcellularLocation>
        <location evidence="1">Nucleus</location>
    </subcellularLocation>
</comment>
<feature type="transmembrane region" description="Helical" evidence="25">
    <location>
        <begin position="254"/>
        <end position="274"/>
    </location>
</feature>
<dbReference type="InterPro" id="IPR008266">
    <property type="entry name" value="Tyr_kinase_AS"/>
</dbReference>
<keyword evidence="10" id="KW-0347">Helicase</keyword>
<feature type="transmembrane region" description="Helical" evidence="25">
    <location>
        <begin position="2505"/>
        <end position="2529"/>
    </location>
</feature>
<dbReference type="SUPFAM" id="SSF56112">
    <property type="entry name" value="Protein kinase-like (PK-like)"/>
    <property type="match status" value="1"/>
</dbReference>
<dbReference type="SUPFAM" id="SSF90123">
    <property type="entry name" value="ABC transporter transmembrane region"/>
    <property type="match status" value="1"/>
</dbReference>
<dbReference type="InterPro" id="IPR017441">
    <property type="entry name" value="Protein_kinase_ATP_BS"/>
</dbReference>
<evidence type="ECO:0000256" key="10">
    <source>
        <dbReference type="ARBA" id="ARBA00022806"/>
    </source>
</evidence>
<evidence type="ECO:0000256" key="17">
    <source>
        <dbReference type="ARBA" id="ARBA00023242"/>
    </source>
</evidence>
<evidence type="ECO:0000256" key="13">
    <source>
        <dbReference type="ARBA" id="ARBA00023125"/>
    </source>
</evidence>
<dbReference type="InterPro" id="IPR044876">
    <property type="entry name" value="HRDC_dom_sf"/>
</dbReference>
<evidence type="ECO:0000256" key="6">
    <source>
        <dbReference type="ARBA" id="ARBA00022692"/>
    </source>
</evidence>
<feature type="transmembrane region" description="Helical" evidence="25">
    <location>
        <begin position="280"/>
        <end position="298"/>
    </location>
</feature>
<dbReference type="Pfam" id="PF09133">
    <property type="entry name" value="SANTA"/>
    <property type="match status" value="2"/>
</dbReference>
<dbReference type="GO" id="GO:0005694">
    <property type="term" value="C:chromosome"/>
    <property type="evidence" value="ECO:0007669"/>
    <property type="project" value="TreeGrafter"/>
</dbReference>
<dbReference type="CDD" id="cd00192">
    <property type="entry name" value="PTKc"/>
    <property type="match status" value="1"/>
</dbReference>
<dbReference type="Gene3D" id="1.10.10.10">
    <property type="entry name" value="Winged helix-like DNA-binding domain superfamily/Winged helix DNA-binding domain"/>
    <property type="match status" value="1"/>
</dbReference>
<dbReference type="SUPFAM" id="SSF55550">
    <property type="entry name" value="SH2 domain"/>
    <property type="match status" value="1"/>
</dbReference>
<dbReference type="PROSITE" id="PS50967">
    <property type="entry name" value="HRDC"/>
    <property type="match status" value="1"/>
</dbReference>
<dbReference type="InterPro" id="IPR001650">
    <property type="entry name" value="Helicase_C-like"/>
</dbReference>
<dbReference type="Proteomes" id="UP000035681">
    <property type="component" value="Unplaced"/>
</dbReference>
<dbReference type="GO" id="GO:0000724">
    <property type="term" value="P:double-strand break repair via homologous recombination"/>
    <property type="evidence" value="ECO:0007669"/>
    <property type="project" value="TreeGrafter"/>
</dbReference>
<dbReference type="InterPro" id="IPR000980">
    <property type="entry name" value="SH2"/>
</dbReference>
<proteinExistence type="inferred from homology"/>
<evidence type="ECO:0000256" key="11">
    <source>
        <dbReference type="ARBA" id="ARBA00022840"/>
    </source>
</evidence>
<dbReference type="Gene3D" id="3.30.505.10">
    <property type="entry name" value="SH2 domain"/>
    <property type="match status" value="1"/>
</dbReference>
<feature type="domain" description="Helicase C-terminal" evidence="30">
    <location>
        <begin position="1273"/>
        <end position="1418"/>
    </location>
</feature>
<evidence type="ECO:0000256" key="7">
    <source>
        <dbReference type="ARBA" id="ARBA00022741"/>
    </source>
</evidence>
<evidence type="ECO:0000259" key="26">
    <source>
        <dbReference type="PROSITE" id="PS50001"/>
    </source>
</evidence>
<feature type="transmembrane region" description="Helical" evidence="25">
    <location>
        <begin position="125"/>
        <end position="145"/>
    </location>
</feature>
<evidence type="ECO:0000256" key="23">
    <source>
        <dbReference type="PROSITE-ProRule" id="PRU00191"/>
    </source>
</evidence>
<comment type="similarity">
    <text evidence="2">Belongs to the helicase family. RecQ subfamily.</text>
</comment>
<dbReference type="InterPro" id="IPR004589">
    <property type="entry name" value="DNA_helicase_ATP-dep_RecQ"/>
</dbReference>
<dbReference type="GO" id="GO:0016787">
    <property type="term" value="F:hydrolase activity"/>
    <property type="evidence" value="ECO:0007669"/>
    <property type="project" value="UniProtKB-KW"/>
</dbReference>
<dbReference type="InterPro" id="IPR001245">
    <property type="entry name" value="Ser-Thr/Tyr_kinase_cat_dom"/>
</dbReference>
<feature type="domain" description="SH2" evidence="26">
    <location>
        <begin position="2787"/>
        <end position="2882"/>
    </location>
</feature>
<dbReference type="FunFam" id="3.40.50.300:FF:000296">
    <property type="entry name" value="ATP-dependent DNA helicase RecQ"/>
    <property type="match status" value="1"/>
</dbReference>
<dbReference type="InterPro" id="IPR002121">
    <property type="entry name" value="HRDC_dom"/>
</dbReference>
<dbReference type="SMART" id="SM00487">
    <property type="entry name" value="DEXDc"/>
    <property type="match status" value="1"/>
</dbReference>
<keyword evidence="15" id="KW-0829">Tyrosine-protein kinase</keyword>
<dbReference type="InterPro" id="IPR015216">
    <property type="entry name" value="SANTA"/>
</dbReference>
<feature type="domain" description="Helicase ATP-binding" evidence="29">
    <location>
        <begin position="1070"/>
        <end position="1247"/>
    </location>
</feature>
<evidence type="ECO:0000256" key="22">
    <source>
        <dbReference type="ARBA" id="ARBA00051245"/>
    </source>
</evidence>
<organism evidence="31 32">
    <name type="scientific">Strongyloides stercoralis</name>
    <name type="common">Threadworm</name>
    <dbReference type="NCBI Taxonomy" id="6248"/>
    <lineage>
        <taxon>Eukaryota</taxon>
        <taxon>Metazoa</taxon>
        <taxon>Ecdysozoa</taxon>
        <taxon>Nematoda</taxon>
        <taxon>Chromadorea</taxon>
        <taxon>Rhabditida</taxon>
        <taxon>Tylenchina</taxon>
        <taxon>Panagrolaimomorpha</taxon>
        <taxon>Strongyloidoidea</taxon>
        <taxon>Strongyloididae</taxon>
        <taxon>Strongyloides</taxon>
    </lineage>
</organism>
<dbReference type="InterPro" id="IPR011545">
    <property type="entry name" value="DEAD/DEAH_box_helicase_dom"/>
</dbReference>
<evidence type="ECO:0000256" key="12">
    <source>
        <dbReference type="ARBA" id="ARBA00022989"/>
    </source>
</evidence>
<dbReference type="GO" id="GO:0004715">
    <property type="term" value="F:non-membrane spanning protein tyrosine kinase activity"/>
    <property type="evidence" value="ECO:0007669"/>
    <property type="project" value="UniProtKB-EC"/>
</dbReference>
<dbReference type="SUPFAM" id="SSF47819">
    <property type="entry name" value="HRDC-like"/>
    <property type="match status" value="1"/>
</dbReference>
<keyword evidence="9" id="KW-0378">Hydrolase</keyword>
<dbReference type="EC" id="2.7.10.2" evidence="4"/>
<feature type="transmembrane region" description="Helical" evidence="25">
    <location>
        <begin position="2573"/>
        <end position="2592"/>
    </location>
</feature>
<feature type="transmembrane region" description="Helical" evidence="25">
    <location>
        <begin position="2629"/>
        <end position="2650"/>
    </location>
</feature>
<dbReference type="InterPro" id="IPR014001">
    <property type="entry name" value="Helicase_ATP-bd"/>
</dbReference>
<evidence type="ECO:0000256" key="3">
    <source>
        <dbReference type="ARBA" id="ARBA00008171"/>
    </source>
</evidence>
<evidence type="ECO:0000256" key="20">
    <source>
        <dbReference type="ARBA" id="ARBA00044542"/>
    </source>
</evidence>
<dbReference type="PROSITE" id="PS00109">
    <property type="entry name" value="PROTEIN_KINASE_TYR"/>
    <property type="match status" value="1"/>
</dbReference>
<dbReference type="InterPro" id="IPR036640">
    <property type="entry name" value="ABC1_TM_sf"/>
</dbReference>
<dbReference type="InterPro" id="IPR032284">
    <property type="entry name" value="RecQ_Zn-bd"/>
</dbReference>
<evidence type="ECO:0000256" key="4">
    <source>
        <dbReference type="ARBA" id="ARBA00011903"/>
    </source>
</evidence>
<dbReference type="PROSITE" id="PS50011">
    <property type="entry name" value="PROTEIN_KINASE_DOM"/>
    <property type="match status" value="1"/>
</dbReference>
<evidence type="ECO:0000256" key="15">
    <source>
        <dbReference type="ARBA" id="ARBA00023137"/>
    </source>
</evidence>
<evidence type="ECO:0000259" key="30">
    <source>
        <dbReference type="PROSITE" id="PS51194"/>
    </source>
</evidence>
<dbReference type="PRINTS" id="PR00109">
    <property type="entry name" value="TYRKINASE"/>
</dbReference>
<evidence type="ECO:0000256" key="25">
    <source>
        <dbReference type="SAM" id="Phobius"/>
    </source>
</evidence>
<dbReference type="Pfam" id="PF00270">
    <property type="entry name" value="DEAD"/>
    <property type="match status" value="1"/>
</dbReference>
<sequence length="3181" mass="366749">QNIIYETVYFVMSQNEYFSIKKEQSSKTISNSIEILEINRHKQQTQDFSLLANKIESTNIKNTKPRKNEDLEQNVCSYNKYSEVSNSLSKCSMPSILDISSLDKNVCTKEKSLYCFKDYFIRRKFIMNVLLLLVIILLIVSTIVVLTHFDSIQNTIYNPESKIHIYAIFYVAFAFWVIIYLVTVCCKNFRRQFPWNIILVILNTLSISILTAFLSFHIEIYLVLFVTLATAIIITIVGLLIYFHIVDVTKKGHIWKLILFSSITLILLIVLNLIFHQTTFFQNLILFIIILLLIMYLFTDLQLILNDENNKIEPNETIFNVLHIFMSIMIIKVLIFIKIFLDSIKMKFVKLSNWSIKFIEGKYNDFDIVLEGVAGENDMFLPMYGSYNSNSVIHVLKYNEILCDGDILLKLESSINENKMKNMCFSLEFILCFKYGFPTNWVEITDDFFYKFKNKDNLSLSHQLVKVALQEMNEYKNTHIDNAINIVDWYLKLHPSENGDDFYVILKGYIKNDTNYYSNKILCEEVVRDRETFDTIVCCSSRFLKLVTPINVEMMKKYGYPKELIDCFKFGFPSNWFQIWVEFFNQTNNFINNCEFYSRLISQAMEEIRTFKFSQLVGNYVYSNSTFSMTCQHLLENANEGFIELDCEGVIDIESSLSSSLLSSSFTPSNNKSSFLSKNEKPILNEIKNPEVTFNLEKFFSEKISKSDSLTSSVSLIESLNVSDNTDMSFNASSIAEDINNTTQMTDFFAVTQNFSQNSDDETVVKCHSENKNFGTSLDKNHIFDYYQNPEKFFDASLGLTDIENSLCSRFNITNNSLNLSITPIDDLNLKKKSLVFYLPAAKHISKSKSKSAKPKKPKAIKKNSFNRELTRKRYKYKDFTFTLPDPNFVIPEYFREQTKNADELQVNLREINQINESESLNFNKISKNNEFNIAERIPCSVDIESNGEKIQPTSIVEKKNCNANLVKHYSDFSEDIDINDFHTNDNDSDYEGIIYMSDDCETISDEEEDFELNNREDMHGKFRTFLVDDSEEFQDETKYLSETLIINMYKCLKNVFGHEDFRHGQKAAITAALSSKDVFILMPTGAGKSLCYQLPAAIEHGLTIVISPLRALIDEQSDKMNKLGIKTEKLTSDVSQIKSEKIYKSLLESNNEIKLLYLTPEKIATSTRLIDLLKKLQQQNRLCRFVIDEAHCVSQWGHDFRPDYVKLKTLRETFNIPLVPIMALTATATPKIVTDTKRLLGIELSKLFISTFVRPNLQYDVVEKSLPNTKKLLDNLFKKYPTGSGILFCFSKNDCNNAKELVESLGETSVIYHAGLNNKERTESQQAWMLGKVRIICATIAFGMGIDKPDVRFVVHMTIPKSIESYYQESGRAGRDGMPSYCCILYNYTDCIKLRKFVEDPINNENGTKILKSDAVKKMQYANINEMITFCENVSGCQRKFLVEHFGEIYDSGNCKANQITCCKNCKNDKKKEYYLYDITEITSLILQSIKLMSLTVKQLSECLRGKTKIENNNKNQRVGELPMFNKAKFLTDNAACRLIIKLITDGLAFEKIQEITCGKNNKTYVGYVMLSEEGQKFLISIPKPKIYIHMPPIKCTNDRDNINHFMAKVDIKEAEVIKEKFKIKHKEVYQCAKFKIQSLRTQIVKDERLLDPKEVLSDEAIDQIAALLPRTNTELLSIDNMTKSKIKKYGGRIMASLNEFWKMIDKNDHVKMTRELDMLLADNNQLVGNFYQPSQTFNRRSTISKGSKYSTKKTKNFGGVKKRSTGNNTSIIKSSTNYNIVGDVREAYNVIESNYKINKKLIELPEYSDLLNIPYHVSIKSKKILYIDFESYQKVIGGSIYNLKLQFHLSTTSYPNTMIIPPYINRKSSDFTLQNCEFGLIIMDDQIDHNKVMISNELLTVDYGILILLKTTNNRIHYTIIPYFSHTFFIYLCPYKNYTREYSNIHYIPNEYVVKNGIFHPDDKEQSHLFIPIFPKTINDDFFICGTLRQPTLPDITLGFKIKNDPNKVLKEKNGAIIRQVTEGCINIHDKFELSYIYLDENSQLTNRKIFVNRNKNNNIYFNQKIYVYNIKQFNMTIFKDPKSNSQSLITPQCLIKTQKKNFFIVPYIDNMKIITQKNNRILFINDIDSKIKFYAKCVSEIIDEKDKNFKEYYSMATKILIAKNDSLRNGTYKEVETLTLFKNKIDSYGKYICNISKKIKKLNTENIQVKSVYFLPQNYLEILLPPLEITYTKSSYPYCKRFYPNIGKLFEIKAINSKGETIGLFEILHSTANFEITLDVVNFTPSYYEYKTTITCKYKTIADTFFLTTQIFSIVDIIKNDNITIYNSEKNLLYPDKGKIPKNEYNSNLLIGNPPLNQSSLYNQNINTSQYQNPHPLNTKTGELKIPMNGQSNQLPYSTNPRTEELKIPMNGQSNQLPYSTNLRTGEFKIPMNGQSNQLPYSTNPRTQEARIPMNGTAYPVSSNTISEESASPIIINQPQPIAYYIIQFEDPIIRKRFIGQVLTTVSIMLAIVGAITSLSYIPFFRKHLDDDENTTKILIFMFVFIAVWVIISTIMFCSQCIRKTYPLNIIFLALSAVSMGLVTVFLTAFVPVIIVIKSSVETFVILIIIGLAARYTRIDATGLAFYWKVFAIHLIISGCSFTLVYIFGNVPLLSTIISTSIVFIYSIYIFIDLQLIMGGKRNAISPNEPVLASIILFTDIMYLLFTVMISYGEAIKCARSKKKANKDKPLHGPSESGQHDMVTTVHSANKNVKPNFIINQQNDNNKLDSDKKWDNYMESTIPFYQGNITVEEVEQLLKNNGDFILRKAEVDGKVEFIFTVRKGYELMDLILIRTPKGCYVTKEFLFNRPEDVMRFYMDKDSPINKGVPLFLKGIERPNYYLNSENIEIKQKIGEGAFGEVNEAVMKRSDGSFVKVAAKNLKGFSSKQDRDDFMEEFKFMNQFEHDNIVKIYGITIHSTRLVMILEMCYGGSLNSYLKKNPLPYKHLIKYCIDAARGMCYLSTRNVIHRDIAARNCLLGGNDEVKISDFGLSVISKNPVKAGKNQKIAIRWCAPETILTGFFQMKTDVWSYGILMWEIFSHCQFDPFPGKTNAEVKAIVLSTDKPLDLPKDVPLNVLKCYKYCLFKEASFRPNFIEILKFLSPREQPPIPERMKNSMMLKTSKLDSNNQCTTEIYNNS</sequence>
<feature type="domain" description="Protein kinase" evidence="27">
    <location>
        <begin position="2890"/>
        <end position="3152"/>
    </location>
</feature>
<evidence type="ECO:0000256" key="21">
    <source>
        <dbReference type="ARBA" id="ARBA00049360"/>
    </source>
</evidence>
<evidence type="ECO:0000256" key="18">
    <source>
        <dbReference type="ARBA" id="ARBA00034617"/>
    </source>
</evidence>
<dbReference type="PROSITE" id="PS50001">
    <property type="entry name" value="SH2"/>
    <property type="match status" value="1"/>
</dbReference>
<dbReference type="GO" id="GO:0043138">
    <property type="term" value="F:3'-5' DNA helicase activity"/>
    <property type="evidence" value="ECO:0007669"/>
    <property type="project" value="UniProtKB-EC"/>
</dbReference>
<dbReference type="InterPro" id="IPR011009">
    <property type="entry name" value="Kinase-like_dom_sf"/>
</dbReference>
<evidence type="ECO:0000256" key="9">
    <source>
        <dbReference type="ARBA" id="ARBA00022801"/>
    </source>
</evidence>
<dbReference type="WBParaSite" id="TCONS_00011799.p1">
    <property type="protein sequence ID" value="TCONS_00011799.p1"/>
    <property type="gene ID" value="XLOC_006678"/>
</dbReference>
<evidence type="ECO:0000256" key="24">
    <source>
        <dbReference type="PROSITE-ProRule" id="PRU10141"/>
    </source>
</evidence>
<feature type="transmembrane region" description="Helical" evidence="25">
    <location>
        <begin position="220"/>
        <end position="242"/>
    </location>
</feature>
<keyword evidence="16" id="KW-0413">Isomerase</keyword>
<feature type="domain" description="HRDC" evidence="28">
    <location>
        <begin position="1628"/>
        <end position="1709"/>
    </location>
</feature>
<dbReference type="NCBIfam" id="TIGR00614">
    <property type="entry name" value="recQ_fam"/>
    <property type="match status" value="1"/>
</dbReference>
<dbReference type="CDD" id="cd18794">
    <property type="entry name" value="SF2_C_RecQ"/>
    <property type="match status" value="1"/>
</dbReference>
<evidence type="ECO:0000256" key="5">
    <source>
        <dbReference type="ARBA" id="ARBA00022679"/>
    </source>
</evidence>
<dbReference type="Gene3D" id="1.10.150.80">
    <property type="entry name" value="HRDC domain"/>
    <property type="match status" value="1"/>
</dbReference>
<evidence type="ECO:0000256" key="19">
    <source>
        <dbReference type="ARBA" id="ARBA00034808"/>
    </source>
</evidence>
<dbReference type="SMART" id="SM00341">
    <property type="entry name" value="HRDC"/>
    <property type="match status" value="1"/>
</dbReference>
<dbReference type="SUPFAM" id="SSF52540">
    <property type="entry name" value="P-loop containing nucleoside triphosphate hydrolases"/>
    <property type="match status" value="1"/>
</dbReference>
<dbReference type="PROSITE" id="PS51192">
    <property type="entry name" value="HELICASE_ATP_BIND_1"/>
    <property type="match status" value="1"/>
</dbReference>
<keyword evidence="23" id="KW-0727">SH2 domain</keyword>
<keyword evidence="7 24" id="KW-0547">Nucleotide-binding</keyword>
<dbReference type="SMART" id="SM00219">
    <property type="entry name" value="TyrKc"/>
    <property type="match status" value="1"/>
</dbReference>
<evidence type="ECO:0000256" key="16">
    <source>
        <dbReference type="ARBA" id="ARBA00023235"/>
    </source>
</evidence>
<evidence type="ECO:0000256" key="1">
    <source>
        <dbReference type="ARBA" id="ARBA00004123"/>
    </source>
</evidence>
<feature type="transmembrane region" description="Helical" evidence="25">
    <location>
        <begin position="193"/>
        <end position="214"/>
    </location>
</feature>
<dbReference type="SMART" id="SM00490">
    <property type="entry name" value="HELICc"/>
    <property type="match status" value="1"/>
</dbReference>
<evidence type="ECO:0000259" key="29">
    <source>
        <dbReference type="PROSITE" id="PS51192"/>
    </source>
</evidence>
<keyword evidence="6 25" id="KW-0812">Transmembrane</keyword>
<dbReference type="PROSITE" id="PS51194">
    <property type="entry name" value="HELICASE_CTER"/>
    <property type="match status" value="1"/>
</dbReference>
<dbReference type="CDD" id="cd17920">
    <property type="entry name" value="DEXHc_RecQ"/>
    <property type="match status" value="1"/>
</dbReference>
<dbReference type="InterPro" id="IPR036860">
    <property type="entry name" value="SH2_dom_sf"/>
</dbReference>
<feature type="transmembrane region" description="Helical" evidence="25">
    <location>
        <begin position="2695"/>
        <end position="2716"/>
    </location>
</feature>
<feature type="transmembrane region" description="Helical" evidence="25">
    <location>
        <begin position="2541"/>
        <end position="2561"/>
    </location>
</feature>
<dbReference type="Pfam" id="PF07714">
    <property type="entry name" value="PK_Tyr_Ser-Thr"/>
    <property type="match status" value="1"/>
</dbReference>
<dbReference type="InterPro" id="IPR010997">
    <property type="entry name" value="HRDC-like_sf"/>
</dbReference>
<keyword evidence="14 25" id="KW-0472">Membrane</keyword>
<dbReference type="Pfam" id="PF16124">
    <property type="entry name" value="RecQ_Zn_bind"/>
    <property type="match status" value="1"/>
</dbReference>
<dbReference type="PROSITE" id="PS00107">
    <property type="entry name" value="PROTEIN_KINASE_ATP"/>
    <property type="match status" value="1"/>
</dbReference>
<keyword evidence="8" id="KW-0418">Kinase</keyword>
<evidence type="ECO:0000259" key="27">
    <source>
        <dbReference type="PROSITE" id="PS50011"/>
    </source>
</evidence>
<feature type="transmembrane region" description="Helical" evidence="25">
    <location>
        <begin position="318"/>
        <end position="341"/>
    </location>
</feature>
<dbReference type="Gene3D" id="1.10.510.10">
    <property type="entry name" value="Transferase(Phosphotransferase) domain 1"/>
    <property type="match status" value="1"/>
</dbReference>